<dbReference type="AlphaFoldDB" id="A0A9D4FHU7"/>
<name>A0A9D4FHU7_DREPO</name>
<gene>
    <name evidence="2" type="ORF">DPMN_149679</name>
</gene>
<evidence type="ECO:0000313" key="3">
    <source>
        <dbReference type="Proteomes" id="UP000828390"/>
    </source>
</evidence>
<sequence>MFQPMMFAEIARHTNNYATWKMESEGRHDLRWTETDSAEIGVLIGLNIWIGINKIPTIERYWSKKIFIGNQGFKSVMTSNRYMYQKLNQYFHVSDRANDPHQEHQIMTNCTKFVL</sequence>
<protein>
    <recommendedName>
        <fullName evidence="1">PiggyBac transposable element-derived protein domain-containing protein</fullName>
    </recommendedName>
</protein>
<organism evidence="2 3">
    <name type="scientific">Dreissena polymorpha</name>
    <name type="common">Zebra mussel</name>
    <name type="synonym">Mytilus polymorpha</name>
    <dbReference type="NCBI Taxonomy" id="45954"/>
    <lineage>
        <taxon>Eukaryota</taxon>
        <taxon>Metazoa</taxon>
        <taxon>Spiralia</taxon>
        <taxon>Lophotrochozoa</taxon>
        <taxon>Mollusca</taxon>
        <taxon>Bivalvia</taxon>
        <taxon>Autobranchia</taxon>
        <taxon>Heteroconchia</taxon>
        <taxon>Euheterodonta</taxon>
        <taxon>Imparidentia</taxon>
        <taxon>Neoheterodontei</taxon>
        <taxon>Myida</taxon>
        <taxon>Dreissenoidea</taxon>
        <taxon>Dreissenidae</taxon>
        <taxon>Dreissena</taxon>
    </lineage>
</organism>
<evidence type="ECO:0000313" key="2">
    <source>
        <dbReference type="EMBL" id="KAH3796112.1"/>
    </source>
</evidence>
<comment type="caution">
    <text evidence="2">The sequence shown here is derived from an EMBL/GenBank/DDBJ whole genome shotgun (WGS) entry which is preliminary data.</text>
</comment>
<dbReference type="PANTHER" id="PTHR46599">
    <property type="entry name" value="PIGGYBAC TRANSPOSABLE ELEMENT-DERIVED PROTEIN 4"/>
    <property type="match status" value="1"/>
</dbReference>
<proteinExistence type="predicted"/>
<dbReference type="InterPro" id="IPR029526">
    <property type="entry name" value="PGBD"/>
</dbReference>
<dbReference type="EMBL" id="JAIWYP010000007">
    <property type="protein sequence ID" value="KAH3796112.1"/>
    <property type="molecule type" value="Genomic_DNA"/>
</dbReference>
<accession>A0A9D4FHU7</accession>
<reference evidence="2" key="2">
    <citation type="submission" date="2020-11" db="EMBL/GenBank/DDBJ databases">
        <authorList>
            <person name="McCartney M.A."/>
            <person name="Auch B."/>
            <person name="Kono T."/>
            <person name="Mallez S."/>
            <person name="Becker A."/>
            <person name="Gohl D.M."/>
            <person name="Silverstein K.A.T."/>
            <person name="Koren S."/>
            <person name="Bechman K.B."/>
            <person name="Herman A."/>
            <person name="Abrahante J.E."/>
            <person name="Garbe J."/>
        </authorList>
    </citation>
    <scope>NUCLEOTIDE SEQUENCE</scope>
    <source>
        <strain evidence="2">Duluth1</strain>
        <tissue evidence="2">Whole animal</tissue>
    </source>
</reference>
<reference evidence="2" key="1">
    <citation type="journal article" date="2019" name="bioRxiv">
        <title>The Genome of the Zebra Mussel, Dreissena polymorpha: A Resource for Invasive Species Research.</title>
        <authorList>
            <person name="McCartney M.A."/>
            <person name="Auch B."/>
            <person name="Kono T."/>
            <person name="Mallez S."/>
            <person name="Zhang Y."/>
            <person name="Obille A."/>
            <person name="Becker A."/>
            <person name="Abrahante J.E."/>
            <person name="Garbe J."/>
            <person name="Badalamenti J.P."/>
            <person name="Herman A."/>
            <person name="Mangelson H."/>
            <person name="Liachko I."/>
            <person name="Sullivan S."/>
            <person name="Sone E.D."/>
            <person name="Koren S."/>
            <person name="Silverstein K.A.T."/>
            <person name="Beckman K.B."/>
            <person name="Gohl D.M."/>
        </authorList>
    </citation>
    <scope>NUCLEOTIDE SEQUENCE</scope>
    <source>
        <strain evidence="2">Duluth1</strain>
        <tissue evidence="2">Whole animal</tissue>
    </source>
</reference>
<feature type="domain" description="PiggyBac transposable element-derived protein" evidence="1">
    <location>
        <begin position="1"/>
        <end position="104"/>
    </location>
</feature>
<dbReference type="Proteomes" id="UP000828390">
    <property type="component" value="Unassembled WGS sequence"/>
</dbReference>
<keyword evidence="3" id="KW-1185">Reference proteome</keyword>
<dbReference type="PANTHER" id="PTHR46599:SF2">
    <property type="entry name" value="PIGGYBAC TRANSPOSABLE ELEMENT-DERIVED PROTEIN 4-LIKE"/>
    <property type="match status" value="1"/>
</dbReference>
<dbReference type="Pfam" id="PF13843">
    <property type="entry name" value="DDE_Tnp_1_7"/>
    <property type="match status" value="1"/>
</dbReference>
<evidence type="ECO:0000259" key="1">
    <source>
        <dbReference type="Pfam" id="PF13843"/>
    </source>
</evidence>